<proteinExistence type="predicted"/>
<dbReference type="HOGENOM" id="CLU_3184292_0_0_6"/>
<dbReference type="AlphaFoldDB" id="A0A0C5VYH9"/>
<accession>A0A0C5VYH9</accession>
<dbReference type="Proteomes" id="UP000032266">
    <property type="component" value="Chromosome"/>
</dbReference>
<dbReference type="EMBL" id="CP007142">
    <property type="protein sequence ID" value="AJQ95454.1"/>
    <property type="molecule type" value="Genomic_DNA"/>
</dbReference>
<dbReference type="KEGG" id="gsn:YC6258_03418"/>
<organism evidence="1 2">
    <name type="scientific">Gynuella sunshinyii YC6258</name>
    <dbReference type="NCBI Taxonomy" id="1445510"/>
    <lineage>
        <taxon>Bacteria</taxon>
        <taxon>Pseudomonadati</taxon>
        <taxon>Pseudomonadota</taxon>
        <taxon>Gammaproteobacteria</taxon>
        <taxon>Oceanospirillales</taxon>
        <taxon>Saccharospirillaceae</taxon>
        <taxon>Gynuella</taxon>
    </lineage>
</organism>
<sequence>MPVFLEGNDPEALLDSKNPYCFGKWFRAKNIDMIPLSQPGEMLEGL</sequence>
<protein>
    <submittedName>
        <fullName evidence="1">Uncharacterized protein</fullName>
    </submittedName>
</protein>
<evidence type="ECO:0000313" key="1">
    <source>
        <dbReference type="EMBL" id="AJQ95454.1"/>
    </source>
</evidence>
<evidence type="ECO:0000313" key="2">
    <source>
        <dbReference type="Proteomes" id="UP000032266"/>
    </source>
</evidence>
<reference evidence="1 2" key="1">
    <citation type="submission" date="2014-01" db="EMBL/GenBank/DDBJ databases">
        <title>Full genme sequencing of cellulolytic bacterium Gynuella sunshinyii YC6258T gen. nov., sp. nov.</title>
        <authorList>
            <person name="Khan H."/>
            <person name="Chung E.J."/>
            <person name="Chung Y.R."/>
        </authorList>
    </citation>
    <scope>NUCLEOTIDE SEQUENCE [LARGE SCALE GENOMIC DNA]</scope>
    <source>
        <strain evidence="1 2">YC6258</strain>
    </source>
</reference>
<keyword evidence="2" id="KW-1185">Reference proteome</keyword>
<name>A0A0C5VYH9_9GAMM</name>
<dbReference type="STRING" id="1445510.YC6258_03418"/>
<gene>
    <name evidence="1" type="ORF">YC6258_03418</name>
</gene>